<dbReference type="GO" id="GO:0042597">
    <property type="term" value="C:periplasmic space"/>
    <property type="evidence" value="ECO:0007669"/>
    <property type="project" value="InterPro"/>
</dbReference>
<dbReference type="InterPro" id="IPR008258">
    <property type="entry name" value="Transglycosylase_SLT_dom_1"/>
</dbReference>
<dbReference type="GO" id="GO:0016020">
    <property type="term" value="C:membrane"/>
    <property type="evidence" value="ECO:0007669"/>
    <property type="project" value="InterPro"/>
</dbReference>
<evidence type="ECO:0000256" key="2">
    <source>
        <dbReference type="ARBA" id="ARBA00009387"/>
    </source>
</evidence>
<dbReference type="Proteomes" id="UP000553766">
    <property type="component" value="Unassembled WGS sequence"/>
</dbReference>
<comment type="caution">
    <text evidence="6">The sequence shown here is derived from an EMBL/GenBank/DDBJ whole genome shotgun (WGS) entry which is preliminary data.</text>
</comment>
<keyword evidence="7" id="KW-1185">Reference proteome</keyword>
<dbReference type="GO" id="GO:0004553">
    <property type="term" value="F:hydrolase activity, hydrolyzing O-glycosyl compounds"/>
    <property type="evidence" value="ECO:0007669"/>
    <property type="project" value="InterPro"/>
</dbReference>
<comment type="similarity">
    <text evidence="1">Belongs to the transglycosylase Slt family.</text>
</comment>
<reference evidence="6 7" key="1">
    <citation type="submission" date="2020-08" db="EMBL/GenBank/DDBJ databases">
        <title>Genomic Encyclopedia of Type Strains, Phase IV (KMG-IV): sequencing the most valuable type-strain genomes for metagenomic binning, comparative biology and taxonomic classification.</title>
        <authorList>
            <person name="Goeker M."/>
        </authorList>
    </citation>
    <scope>NUCLEOTIDE SEQUENCE [LARGE SCALE GENOMIC DNA]</scope>
    <source>
        <strain evidence="6 7">DSM 103377</strain>
    </source>
</reference>
<dbReference type="Gene3D" id="1.10.530.10">
    <property type="match status" value="1"/>
</dbReference>
<dbReference type="GO" id="GO:0008933">
    <property type="term" value="F:peptidoglycan lytic transglycosylase activity"/>
    <property type="evidence" value="ECO:0007669"/>
    <property type="project" value="InterPro"/>
</dbReference>
<feature type="chain" id="PRO_5032647255" evidence="4">
    <location>
        <begin position="25"/>
        <end position="653"/>
    </location>
</feature>
<evidence type="ECO:0000256" key="4">
    <source>
        <dbReference type="SAM" id="SignalP"/>
    </source>
</evidence>
<evidence type="ECO:0000256" key="1">
    <source>
        <dbReference type="ARBA" id="ARBA00007734"/>
    </source>
</evidence>
<gene>
    <name evidence="6" type="ORF">FHS89_003231</name>
</gene>
<dbReference type="EC" id="3.2.1.-" evidence="6"/>
<dbReference type="AlphaFoldDB" id="A0A840X2V9"/>
<dbReference type="EMBL" id="JACIJS010000015">
    <property type="protein sequence ID" value="MBB5517184.1"/>
    <property type="molecule type" value="Genomic_DNA"/>
</dbReference>
<keyword evidence="6" id="KW-0326">Glycosidase</keyword>
<sequence length="653" mass="72458">MRGRAWIAGLCALIVTGASGPARAELPPSPVLTLAFEAVDDSDWVSAFTLAERLNDPAAVDLIQWHRLRDGQGAWWEYIDFLSTHPDWPGLSRLRREGERQLPAGEHPVVVTAYFEGDAPATGNGALRLANAQAALGQTDQARDTITAAWRTLSLDAEEKSAILSQWGTVLQTHHWARTDHLIWEGQMRDAEAMLPLLSPDYRALATARISLRRTENGVNALIDRIPAALQSDPGLAHDRMVWRMRKGNWDGAREMVLASSESAATLGRPEAWGDRRRSLARSAMRSGDITDAYRLAANHHMTVGYGRADMEWFAGWVQLRKFRQPDRAIPHFERFLSMVETPISVARGAYWLGRAEEARGRTTAAREMYALAGQHQTTFYGQLAAERGGIAVDTSIIGTRQGVNWQGASFVGSPLLHLANLAHQGGDWITAELFLTRIALDLQNPAEQELLAQYAIDQFGRADTAVRLSKQAAGDGLVFPNTAYPVTELASFQSRVPVEIVKSLARQESELNPEAISHAGARGLMQVMPATAQGISRRLGLPYAESRLTEDWQYNATLGSDYLGDLLDEFRGSIVLSAIGYNAGRSRAYQWMERYGDPRRMSPDEVIDWIETIPFNETRNYVQRVVEGMHVYRQRLTGQAVPLQINADITRG</sequence>
<dbReference type="InterPro" id="IPR000189">
    <property type="entry name" value="Transglyc_AS"/>
</dbReference>
<keyword evidence="3 4" id="KW-0732">Signal</keyword>
<dbReference type="Gene3D" id="1.25.20.10">
    <property type="entry name" value="Bacterial muramidases"/>
    <property type="match status" value="1"/>
</dbReference>
<comment type="similarity">
    <text evidence="2">Belongs to the virb1 family.</text>
</comment>
<dbReference type="InterPro" id="IPR008939">
    <property type="entry name" value="Lytic_TGlycosylase_superhlx_U"/>
</dbReference>
<dbReference type="Pfam" id="PF01464">
    <property type="entry name" value="SLT"/>
    <property type="match status" value="1"/>
</dbReference>
<dbReference type="InterPro" id="IPR023346">
    <property type="entry name" value="Lysozyme-like_dom_sf"/>
</dbReference>
<dbReference type="PROSITE" id="PS00922">
    <property type="entry name" value="TRANSGLYCOSYLASE"/>
    <property type="match status" value="1"/>
</dbReference>
<proteinExistence type="inferred from homology"/>
<dbReference type="SUPFAM" id="SSF53955">
    <property type="entry name" value="Lysozyme-like"/>
    <property type="match status" value="1"/>
</dbReference>
<feature type="signal peptide" evidence="4">
    <location>
        <begin position="1"/>
        <end position="24"/>
    </location>
</feature>
<name>A0A840X2V9_9RHOB</name>
<feature type="domain" description="Transglycosylase SLT" evidence="5">
    <location>
        <begin position="494"/>
        <end position="598"/>
    </location>
</feature>
<dbReference type="PANTHER" id="PTHR37423">
    <property type="entry name" value="SOLUBLE LYTIC MUREIN TRANSGLYCOSYLASE-RELATED"/>
    <property type="match status" value="1"/>
</dbReference>
<organism evidence="6 7">
    <name type="scientific">Rubricella aquisinus</name>
    <dbReference type="NCBI Taxonomy" id="2028108"/>
    <lineage>
        <taxon>Bacteria</taxon>
        <taxon>Pseudomonadati</taxon>
        <taxon>Pseudomonadota</taxon>
        <taxon>Alphaproteobacteria</taxon>
        <taxon>Rhodobacterales</taxon>
        <taxon>Paracoccaceae</taxon>
        <taxon>Rubricella</taxon>
    </lineage>
</organism>
<dbReference type="GO" id="GO:0000270">
    <property type="term" value="P:peptidoglycan metabolic process"/>
    <property type="evidence" value="ECO:0007669"/>
    <property type="project" value="InterPro"/>
</dbReference>
<dbReference type="PANTHER" id="PTHR37423:SF2">
    <property type="entry name" value="MEMBRANE-BOUND LYTIC MUREIN TRANSGLYCOSYLASE C"/>
    <property type="match status" value="1"/>
</dbReference>
<dbReference type="CDD" id="cd13401">
    <property type="entry name" value="Slt70-like"/>
    <property type="match status" value="1"/>
</dbReference>
<protein>
    <submittedName>
        <fullName evidence="6">Soluble lytic murein transglycosylase</fullName>
        <ecNumber evidence="6">3.2.1.-</ecNumber>
    </submittedName>
</protein>
<evidence type="ECO:0000259" key="5">
    <source>
        <dbReference type="Pfam" id="PF01464"/>
    </source>
</evidence>
<dbReference type="SUPFAM" id="SSF48435">
    <property type="entry name" value="Bacterial muramidases"/>
    <property type="match status" value="1"/>
</dbReference>
<keyword evidence="6" id="KW-0378">Hydrolase</keyword>
<dbReference type="RefSeq" id="WP_184013133.1">
    <property type="nucleotide sequence ID" value="NZ_JACIJS010000015.1"/>
</dbReference>
<evidence type="ECO:0000256" key="3">
    <source>
        <dbReference type="ARBA" id="ARBA00022729"/>
    </source>
</evidence>
<evidence type="ECO:0000313" key="7">
    <source>
        <dbReference type="Proteomes" id="UP000553766"/>
    </source>
</evidence>
<accession>A0A840X2V9</accession>
<evidence type="ECO:0000313" key="6">
    <source>
        <dbReference type="EMBL" id="MBB5517184.1"/>
    </source>
</evidence>